<keyword evidence="3" id="KW-1185">Reference proteome</keyword>
<feature type="transmembrane region" description="Helical" evidence="1">
    <location>
        <begin position="37"/>
        <end position="55"/>
    </location>
</feature>
<dbReference type="Proteomes" id="UP000199200">
    <property type="component" value="Unassembled WGS sequence"/>
</dbReference>
<keyword evidence="1" id="KW-0472">Membrane</keyword>
<protein>
    <submittedName>
        <fullName evidence="2">Uncharacterized protein</fullName>
    </submittedName>
</protein>
<dbReference type="AlphaFoldDB" id="A0A1H6YTQ2"/>
<organism evidence="2 3">
    <name type="scientific">Bhargavaea ginsengi</name>
    <dbReference type="NCBI Taxonomy" id="426757"/>
    <lineage>
        <taxon>Bacteria</taxon>
        <taxon>Bacillati</taxon>
        <taxon>Bacillota</taxon>
        <taxon>Bacilli</taxon>
        <taxon>Bacillales</taxon>
        <taxon>Caryophanaceae</taxon>
        <taxon>Bhargavaea</taxon>
    </lineage>
</organism>
<dbReference type="EMBL" id="FNZF01000003">
    <property type="protein sequence ID" value="SEJ44663.1"/>
    <property type="molecule type" value="Genomic_DNA"/>
</dbReference>
<feature type="transmembrane region" description="Helical" evidence="1">
    <location>
        <begin position="62"/>
        <end position="82"/>
    </location>
</feature>
<evidence type="ECO:0000313" key="2">
    <source>
        <dbReference type="EMBL" id="SEJ44663.1"/>
    </source>
</evidence>
<gene>
    <name evidence="2" type="ORF">SAMN04488127_1814</name>
</gene>
<feature type="transmembrane region" description="Helical" evidence="1">
    <location>
        <begin position="88"/>
        <end position="108"/>
    </location>
</feature>
<dbReference type="RefSeq" id="WP_092052584.1">
    <property type="nucleotide sequence ID" value="NZ_FNZF01000003.1"/>
</dbReference>
<accession>A0A1H6YTQ2</accession>
<evidence type="ECO:0000313" key="3">
    <source>
        <dbReference type="Proteomes" id="UP000199200"/>
    </source>
</evidence>
<dbReference type="STRING" id="426757.SAMN04488127_1814"/>
<proteinExistence type="predicted"/>
<reference evidence="3" key="1">
    <citation type="submission" date="2016-10" db="EMBL/GenBank/DDBJ databases">
        <authorList>
            <person name="Varghese N."/>
            <person name="Submissions S."/>
        </authorList>
    </citation>
    <scope>NUCLEOTIDE SEQUENCE [LARGE SCALE GENOMIC DNA]</scope>
    <source>
        <strain evidence="3">CGMCC 1.6763</strain>
    </source>
</reference>
<feature type="transmembrane region" description="Helical" evidence="1">
    <location>
        <begin position="7"/>
        <end position="25"/>
    </location>
</feature>
<keyword evidence="1" id="KW-0812">Transmembrane</keyword>
<sequence length="111" mass="12362">MFIYLNLIILLVFAALISSIGGFLIDWLFNRLPVPRFIGTVSGALATLLLIRVILSFLDFRFYDVAVIGLAITFYILLVLHSYGILHIAWTGIALILLMVAGYIYIVAISI</sequence>
<name>A0A1H6YTQ2_9BACL</name>
<evidence type="ECO:0000256" key="1">
    <source>
        <dbReference type="SAM" id="Phobius"/>
    </source>
</evidence>
<keyword evidence="1" id="KW-1133">Transmembrane helix</keyword>